<dbReference type="InterPro" id="IPR013216">
    <property type="entry name" value="Methyltransf_11"/>
</dbReference>
<dbReference type="EMBL" id="PCVO01000063">
    <property type="protein sequence ID" value="PIQ74895.1"/>
    <property type="molecule type" value="Genomic_DNA"/>
</dbReference>
<keyword evidence="1" id="KW-0812">Transmembrane</keyword>
<keyword evidence="1" id="KW-0472">Membrane</keyword>
<proteinExistence type="predicted"/>
<dbReference type="Pfam" id="PF08241">
    <property type="entry name" value="Methyltransf_11"/>
    <property type="match status" value="1"/>
</dbReference>
<accession>A0A2H0KUB7</accession>
<protein>
    <recommendedName>
        <fullName evidence="2">Methyltransferase type 11 domain-containing protein</fullName>
    </recommendedName>
</protein>
<dbReference type="Proteomes" id="UP000229317">
    <property type="component" value="Unassembled WGS sequence"/>
</dbReference>
<name>A0A2H0KUB7_9BACT</name>
<sequence length="213" mass="24810">MIFQPDRYLLKKQIKKYSHYIKGVVLDAGSGKIRRYKSFFKFEKYLTLDINSKNNPDIIGSVLDISLNENSVDSIISTQVLEHVKNPAKAVNEFYRVLKPGGHCLITVPQLNELHEEPHDYFRFTRFGLEELFKNAGFKIILIERRGGFWAANCQMKIRYVIDLFNLNRRAWLAEIFNLFFLICGWLSILIDGLDKSRANQKHALGWLIVAKK</sequence>
<dbReference type="SUPFAM" id="SSF53335">
    <property type="entry name" value="S-adenosyl-L-methionine-dependent methyltransferases"/>
    <property type="match status" value="1"/>
</dbReference>
<comment type="caution">
    <text evidence="3">The sequence shown here is derived from an EMBL/GenBank/DDBJ whole genome shotgun (WGS) entry which is preliminary data.</text>
</comment>
<evidence type="ECO:0000313" key="3">
    <source>
        <dbReference type="EMBL" id="PIQ74895.1"/>
    </source>
</evidence>
<feature type="domain" description="Methyltransferase type 11" evidence="2">
    <location>
        <begin position="57"/>
        <end position="106"/>
    </location>
</feature>
<organism evidence="3 4">
    <name type="scientific">Candidatus Portnoybacteria bacterium CG11_big_fil_rev_8_21_14_0_20_40_15</name>
    <dbReference type="NCBI Taxonomy" id="1974817"/>
    <lineage>
        <taxon>Bacteria</taxon>
        <taxon>Candidatus Portnoyibacteriota</taxon>
    </lineage>
</organism>
<gene>
    <name evidence="3" type="ORF">COV84_04145</name>
</gene>
<dbReference type="AlphaFoldDB" id="A0A2H0KUB7"/>
<evidence type="ECO:0000313" key="4">
    <source>
        <dbReference type="Proteomes" id="UP000229317"/>
    </source>
</evidence>
<dbReference type="InterPro" id="IPR029063">
    <property type="entry name" value="SAM-dependent_MTases_sf"/>
</dbReference>
<evidence type="ECO:0000256" key="1">
    <source>
        <dbReference type="SAM" id="Phobius"/>
    </source>
</evidence>
<keyword evidence="1" id="KW-1133">Transmembrane helix</keyword>
<dbReference type="GO" id="GO:0008757">
    <property type="term" value="F:S-adenosylmethionine-dependent methyltransferase activity"/>
    <property type="evidence" value="ECO:0007669"/>
    <property type="project" value="InterPro"/>
</dbReference>
<evidence type="ECO:0000259" key="2">
    <source>
        <dbReference type="Pfam" id="PF08241"/>
    </source>
</evidence>
<feature type="transmembrane region" description="Helical" evidence="1">
    <location>
        <begin position="171"/>
        <end position="191"/>
    </location>
</feature>
<dbReference type="Gene3D" id="3.40.50.150">
    <property type="entry name" value="Vaccinia Virus protein VP39"/>
    <property type="match status" value="1"/>
</dbReference>
<reference evidence="3 4" key="1">
    <citation type="submission" date="2017-09" db="EMBL/GenBank/DDBJ databases">
        <title>Depth-based differentiation of microbial function through sediment-hosted aquifers and enrichment of novel symbionts in the deep terrestrial subsurface.</title>
        <authorList>
            <person name="Probst A.J."/>
            <person name="Ladd B."/>
            <person name="Jarett J.K."/>
            <person name="Geller-Mcgrath D.E."/>
            <person name="Sieber C.M."/>
            <person name="Emerson J.B."/>
            <person name="Anantharaman K."/>
            <person name="Thomas B.C."/>
            <person name="Malmstrom R."/>
            <person name="Stieglmeier M."/>
            <person name="Klingl A."/>
            <person name="Woyke T."/>
            <person name="Ryan C.M."/>
            <person name="Banfield J.F."/>
        </authorList>
    </citation>
    <scope>NUCLEOTIDE SEQUENCE [LARGE SCALE GENOMIC DNA]</scope>
    <source>
        <strain evidence="3">CG11_big_fil_rev_8_21_14_0_20_40_15</strain>
    </source>
</reference>